<gene>
    <name evidence="1" type="ORF">NBG84_00950</name>
</gene>
<sequence length="114" mass="11596">MNTYNIGSVSGGQNQFGDHGVNVSGGGRAQINHGASPAEAIRLAGELVRRLRQDQPALVGQAELLEGELVSAQREGREVDQGRVRRWLEAISAGAGAAGGALALAQALGGAIGL</sequence>
<proteinExistence type="predicted"/>
<evidence type="ECO:0000313" key="2">
    <source>
        <dbReference type="Proteomes" id="UP001431429"/>
    </source>
</evidence>
<dbReference type="RefSeq" id="WP_250917251.1">
    <property type="nucleotide sequence ID" value="NZ_JAMQAW010000001.1"/>
</dbReference>
<evidence type="ECO:0000313" key="1">
    <source>
        <dbReference type="EMBL" id="MCM2386892.1"/>
    </source>
</evidence>
<dbReference type="EMBL" id="JAMQAW010000001">
    <property type="protein sequence ID" value="MCM2386892.1"/>
    <property type="molecule type" value="Genomic_DNA"/>
</dbReference>
<comment type="caution">
    <text evidence="1">The sequence shown here is derived from an EMBL/GenBank/DDBJ whole genome shotgun (WGS) entry which is preliminary data.</text>
</comment>
<dbReference type="Proteomes" id="UP001431429">
    <property type="component" value="Unassembled WGS sequence"/>
</dbReference>
<protein>
    <submittedName>
        <fullName evidence="1">Uncharacterized protein</fullName>
    </submittedName>
</protein>
<reference evidence="1" key="1">
    <citation type="submission" date="2022-06" db="EMBL/GenBank/DDBJ databases">
        <title>Genome public.</title>
        <authorList>
            <person name="Sun Q."/>
        </authorList>
    </citation>
    <scope>NUCLEOTIDE SEQUENCE</scope>
    <source>
        <strain evidence="1">CWNU-1</strain>
    </source>
</reference>
<organism evidence="1 2">
    <name type="scientific">Streptomyces albipurpureus</name>
    <dbReference type="NCBI Taxonomy" id="2897419"/>
    <lineage>
        <taxon>Bacteria</taxon>
        <taxon>Bacillati</taxon>
        <taxon>Actinomycetota</taxon>
        <taxon>Actinomycetes</taxon>
        <taxon>Kitasatosporales</taxon>
        <taxon>Streptomycetaceae</taxon>
        <taxon>Streptomyces</taxon>
    </lineage>
</organism>
<accession>A0ABT0UEF5</accession>
<keyword evidence="2" id="KW-1185">Reference proteome</keyword>
<name>A0ABT0UEF5_9ACTN</name>